<gene>
    <name evidence="1" type="ORF">CUMW_228670</name>
</gene>
<dbReference type="AlphaFoldDB" id="A0A2H5QGP7"/>
<accession>A0A2H5QGP7</accession>
<evidence type="ECO:0000313" key="2">
    <source>
        <dbReference type="Proteomes" id="UP000236630"/>
    </source>
</evidence>
<dbReference type="PANTHER" id="PTHR35692">
    <property type="entry name" value="F26F24.11"/>
    <property type="match status" value="1"/>
</dbReference>
<name>A0A2H5QGP7_CITUN</name>
<protein>
    <submittedName>
        <fullName evidence="1">Uncharacterized protein</fullName>
    </submittedName>
</protein>
<sequence length="165" mass="19011">MPVGSRSPKKVNAGDTILQTVVSAINFSGFSDDSVLPIKLESQFCRLKSFPAIAKPKTHINDNHYHHHTKKTHTISSLSSFKSNFKRVSKEKSRESPILGDDLDWGIKNDEFLSDLRYFFFVKEQEKILQKAIKEQEKVSGEVQKTVKWANQFSRFPVLYSFWTN</sequence>
<dbReference type="EMBL" id="BDQV01000373">
    <property type="protein sequence ID" value="GAY63809.1"/>
    <property type="molecule type" value="Genomic_DNA"/>
</dbReference>
<dbReference type="PANTHER" id="PTHR35692:SF1">
    <property type="entry name" value="F26F24.11"/>
    <property type="match status" value="1"/>
</dbReference>
<dbReference type="Proteomes" id="UP000236630">
    <property type="component" value="Unassembled WGS sequence"/>
</dbReference>
<keyword evidence="2" id="KW-1185">Reference proteome</keyword>
<proteinExistence type="predicted"/>
<comment type="caution">
    <text evidence="1">The sequence shown here is derived from an EMBL/GenBank/DDBJ whole genome shotgun (WGS) entry which is preliminary data.</text>
</comment>
<evidence type="ECO:0000313" key="1">
    <source>
        <dbReference type="EMBL" id="GAY63809.1"/>
    </source>
</evidence>
<reference evidence="1 2" key="1">
    <citation type="journal article" date="2017" name="Front. Genet.">
        <title>Draft sequencing of the heterozygous diploid genome of Satsuma (Citrus unshiu Marc.) using a hybrid assembly approach.</title>
        <authorList>
            <person name="Shimizu T."/>
            <person name="Tanizawa Y."/>
            <person name="Mochizuki T."/>
            <person name="Nagasaki H."/>
            <person name="Yoshioka T."/>
            <person name="Toyoda A."/>
            <person name="Fujiyama A."/>
            <person name="Kaminuma E."/>
            <person name="Nakamura Y."/>
        </authorList>
    </citation>
    <scope>NUCLEOTIDE SEQUENCE [LARGE SCALE GENOMIC DNA]</scope>
    <source>
        <strain evidence="2">cv. Miyagawa wase</strain>
    </source>
</reference>
<organism evidence="1 2">
    <name type="scientific">Citrus unshiu</name>
    <name type="common">Satsuma mandarin</name>
    <name type="synonym">Citrus nobilis var. unshiu</name>
    <dbReference type="NCBI Taxonomy" id="55188"/>
    <lineage>
        <taxon>Eukaryota</taxon>
        <taxon>Viridiplantae</taxon>
        <taxon>Streptophyta</taxon>
        <taxon>Embryophyta</taxon>
        <taxon>Tracheophyta</taxon>
        <taxon>Spermatophyta</taxon>
        <taxon>Magnoliopsida</taxon>
        <taxon>eudicotyledons</taxon>
        <taxon>Gunneridae</taxon>
        <taxon>Pentapetalae</taxon>
        <taxon>rosids</taxon>
        <taxon>malvids</taxon>
        <taxon>Sapindales</taxon>
        <taxon>Rutaceae</taxon>
        <taxon>Aurantioideae</taxon>
        <taxon>Citrus</taxon>
    </lineage>
</organism>